<reference evidence="2" key="1">
    <citation type="journal article" date="2020" name="Stud. Mycol.">
        <title>101 Dothideomycetes genomes: a test case for predicting lifestyles and emergence of pathogens.</title>
        <authorList>
            <person name="Haridas S."/>
            <person name="Albert R."/>
            <person name="Binder M."/>
            <person name="Bloem J."/>
            <person name="Labutti K."/>
            <person name="Salamov A."/>
            <person name="Andreopoulos B."/>
            <person name="Baker S."/>
            <person name="Barry K."/>
            <person name="Bills G."/>
            <person name="Bluhm B."/>
            <person name="Cannon C."/>
            <person name="Castanera R."/>
            <person name="Culley D."/>
            <person name="Daum C."/>
            <person name="Ezra D."/>
            <person name="Gonzalez J."/>
            <person name="Henrissat B."/>
            <person name="Kuo A."/>
            <person name="Liang C."/>
            <person name="Lipzen A."/>
            <person name="Lutzoni F."/>
            <person name="Magnuson J."/>
            <person name="Mondo S."/>
            <person name="Nolan M."/>
            <person name="Ohm R."/>
            <person name="Pangilinan J."/>
            <person name="Park H.-J."/>
            <person name="Ramirez L."/>
            <person name="Alfaro M."/>
            <person name="Sun H."/>
            <person name="Tritt A."/>
            <person name="Yoshinaga Y."/>
            <person name="Zwiers L.-H."/>
            <person name="Turgeon B."/>
            <person name="Goodwin S."/>
            <person name="Spatafora J."/>
            <person name="Crous P."/>
            <person name="Grigoriev I."/>
        </authorList>
    </citation>
    <scope>NUCLEOTIDE SEQUENCE</scope>
    <source>
        <strain evidence="2">CBS 119687</strain>
    </source>
</reference>
<gene>
    <name evidence="2" type="ORF">P153DRAFT_303849</name>
</gene>
<dbReference type="GeneID" id="54404976"/>
<accession>A0A6A5ZXH8</accession>
<feature type="compositionally biased region" description="Polar residues" evidence="1">
    <location>
        <begin position="45"/>
        <end position="66"/>
    </location>
</feature>
<sequence>MLELQLGKTPAATPATETQSGKEPVTPAAKRHSRKVSLGLPISIARSQTSPANPTQRPWTPSTPTISERVERSERPERPDGVVETALVQEERELEYKHRHTFIGTASLDDFLEILEVSSNHITTRASVAKAFIFLVSAEHLHARQCSIKPEGWDLVSRITTDSSNSDYVAQAQTKLGAVTLKQFLDLIPFDDKGEVSALNVVGAFSAGSHMDAKASAGVGSKAGMFRKWMVKQMGIGA</sequence>
<evidence type="ECO:0000313" key="3">
    <source>
        <dbReference type="Proteomes" id="UP000799771"/>
    </source>
</evidence>
<proteinExistence type="predicted"/>
<protein>
    <submittedName>
        <fullName evidence="2">Uncharacterized protein</fullName>
    </submittedName>
</protein>
<keyword evidence="3" id="KW-1185">Reference proteome</keyword>
<dbReference type="OrthoDB" id="3786670at2759"/>
<feature type="compositionally biased region" description="Basic and acidic residues" evidence="1">
    <location>
        <begin position="68"/>
        <end position="81"/>
    </location>
</feature>
<name>A0A6A5ZXH8_9PLEO</name>
<organism evidence="2 3">
    <name type="scientific">Dothidotthia symphoricarpi CBS 119687</name>
    <dbReference type="NCBI Taxonomy" id="1392245"/>
    <lineage>
        <taxon>Eukaryota</taxon>
        <taxon>Fungi</taxon>
        <taxon>Dikarya</taxon>
        <taxon>Ascomycota</taxon>
        <taxon>Pezizomycotina</taxon>
        <taxon>Dothideomycetes</taxon>
        <taxon>Pleosporomycetidae</taxon>
        <taxon>Pleosporales</taxon>
        <taxon>Dothidotthiaceae</taxon>
        <taxon>Dothidotthia</taxon>
    </lineage>
</organism>
<dbReference type="Proteomes" id="UP000799771">
    <property type="component" value="Unassembled WGS sequence"/>
</dbReference>
<dbReference type="RefSeq" id="XP_033517871.1">
    <property type="nucleotide sequence ID" value="XM_033664544.1"/>
</dbReference>
<evidence type="ECO:0000256" key="1">
    <source>
        <dbReference type="SAM" id="MobiDB-lite"/>
    </source>
</evidence>
<dbReference type="EMBL" id="ML977527">
    <property type="protein sequence ID" value="KAF2123477.1"/>
    <property type="molecule type" value="Genomic_DNA"/>
</dbReference>
<feature type="region of interest" description="Disordered" evidence="1">
    <location>
        <begin position="1"/>
        <end position="81"/>
    </location>
</feature>
<evidence type="ECO:0000313" key="2">
    <source>
        <dbReference type="EMBL" id="KAF2123477.1"/>
    </source>
</evidence>
<dbReference type="AlphaFoldDB" id="A0A6A5ZXH8"/>